<dbReference type="EMBL" id="JAWWNJ010000007">
    <property type="protein sequence ID" value="KAK7051860.1"/>
    <property type="molecule type" value="Genomic_DNA"/>
</dbReference>
<sequence>MQAIFFDGFREALDYSWNRISELGLEFRVSRSTHLGQIYTEPMPTETMPLHLVSIERRDYARTVSSHVRLNSARRPKLCRFEMKSRSSPCGDYARHCRDYEVRLTLTFNLTRCLVLLRNEVQSQVTASSRSSMYQSSLRFIYSKDQLELLATCIDRVCQTFKVSMHLQVILEWMTGQEIHTHSIGARLLSVLLRSLDSVYSTTCARPLPFFETRSPTCAVRLFSRCPSSLILTSQCNVPLTQTPQRLHQTSK</sequence>
<organism evidence="1 2">
    <name type="scientific">Favolaschia claudopus</name>
    <dbReference type="NCBI Taxonomy" id="2862362"/>
    <lineage>
        <taxon>Eukaryota</taxon>
        <taxon>Fungi</taxon>
        <taxon>Dikarya</taxon>
        <taxon>Basidiomycota</taxon>
        <taxon>Agaricomycotina</taxon>
        <taxon>Agaricomycetes</taxon>
        <taxon>Agaricomycetidae</taxon>
        <taxon>Agaricales</taxon>
        <taxon>Marasmiineae</taxon>
        <taxon>Mycenaceae</taxon>
        <taxon>Favolaschia</taxon>
    </lineage>
</organism>
<dbReference type="Proteomes" id="UP001362999">
    <property type="component" value="Unassembled WGS sequence"/>
</dbReference>
<evidence type="ECO:0000313" key="2">
    <source>
        <dbReference type="Proteomes" id="UP001362999"/>
    </source>
</evidence>
<reference evidence="1 2" key="1">
    <citation type="journal article" date="2024" name="J Genomics">
        <title>Draft genome sequencing and assembly of Favolaschia claudopus CIRM-BRFM 2984 isolated from oak limbs.</title>
        <authorList>
            <person name="Navarro D."/>
            <person name="Drula E."/>
            <person name="Chaduli D."/>
            <person name="Cazenave R."/>
            <person name="Ahrendt S."/>
            <person name="Wang J."/>
            <person name="Lipzen A."/>
            <person name="Daum C."/>
            <person name="Barry K."/>
            <person name="Grigoriev I.V."/>
            <person name="Favel A."/>
            <person name="Rosso M.N."/>
            <person name="Martin F."/>
        </authorList>
    </citation>
    <scope>NUCLEOTIDE SEQUENCE [LARGE SCALE GENOMIC DNA]</scope>
    <source>
        <strain evidence="1 2">CIRM-BRFM 2984</strain>
    </source>
</reference>
<proteinExistence type="predicted"/>
<protein>
    <submittedName>
        <fullName evidence="1">Uncharacterized protein</fullName>
    </submittedName>
</protein>
<keyword evidence="2" id="KW-1185">Reference proteome</keyword>
<name>A0AAW0DG76_9AGAR</name>
<dbReference type="AlphaFoldDB" id="A0AAW0DG76"/>
<accession>A0AAW0DG76</accession>
<gene>
    <name evidence="1" type="ORF">R3P38DRAFT_2762330</name>
</gene>
<evidence type="ECO:0000313" key="1">
    <source>
        <dbReference type="EMBL" id="KAK7051860.1"/>
    </source>
</evidence>
<comment type="caution">
    <text evidence="1">The sequence shown here is derived from an EMBL/GenBank/DDBJ whole genome shotgun (WGS) entry which is preliminary data.</text>
</comment>